<reference evidence="8" key="1">
    <citation type="submission" date="2025-08" db="UniProtKB">
        <authorList>
            <consortium name="Ensembl"/>
        </authorList>
    </citation>
    <scope>IDENTIFICATION</scope>
</reference>
<protein>
    <recommendedName>
        <fullName evidence="7">Large ribosomal subunit protein mL54</fullName>
    </recommendedName>
</protein>
<gene>
    <name evidence="8" type="primary">MRPL54</name>
</gene>
<dbReference type="Ensembl" id="ENSCPRT00005021337.1">
    <property type="protein sequence ID" value="ENSCPRP00005018245.1"/>
    <property type="gene ID" value="ENSCPRG00005012722.1"/>
</dbReference>
<proteinExistence type="inferred from homology"/>
<evidence type="ECO:0000313" key="9">
    <source>
        <dbReference type="Proteomes" id="UP000594220"/>
    </source>
</evidence>
<evidence type="ECO:0000256" key="6">
    <source>
        <dbReference type="ARBA" id="ARBA00033752"/>
    </source>
</evidence>
<organism evidence="8 9">
    <name type="scientific">Crocodylus porosus</name>
    <name type="common">Saltwater crocodile</name>
    <name type="synonym">Estuarine crocodile</name>
    <dbReference type="NCBI Taxonomy" id="8502"/>
    <lineage>
        <taxon>Eukaryota</taxon>
        <taxon>Metazoa</taxon>
        <taxon>Chordata</taxon>
        <taxon>Craniata</taxon>
        <taxon>Vertebrata</taxon>
        <taxon>Euteleostomi</taxon>
        <taxon>Archelosauria</taxon>
        <taxon>Archosauria</taxon>
        <taxon>Crocodylia</taxon>
        <taxon>Longirostres</taxon>
        <taxon>Crocodylidae</taxon>
        <taxon>Crocodylus</taxon>
    </lineage>
</organism>
<dbReference type="Proteomes" id="UP000594220">
    <property type="component" value="Unplaced"/>
</dbReference>
<reference evidence="8" key="2">
    <citation type="submission" date="2025-09" db="UniProtKB">
        <authorList>
            <consortium name="Ensembl"/>
        </authorList>
    </citation>
    <scope>IDENTIFICATION</scope>
</reference>
<dbReference type="Pfam" id="PF08561">
    <property type="entry name" value="Ribosomal_L37"/>
    <property type="match status" value="1"/>
</dbReference>
<accession>A0A7M4F2W3</accession>
<dbReference type="PANTHER" id="PTHR28595:SF1">
    <property type="entry name" value="LARGE RIBOSOMAL SUBUNIT PROTEIN ML54"/>
    <property type="match status" value="1"/>
</dbReference>
<evidence type="ECO:0000256" key="4">
    <source>
        <dbReference type="ARBA" id="ARBA00023128"/>
    </source>
</evidence>
<dbReference type="GO" id="GO:0003735">
    <property type="term" value="F:structural constituent of ribosome"/>
    <property type="evidence" value="ECO:0007669"/>
    <property type="project" value="TreeGrafter"/>
</dbReference>
<keyword evidence="2" id="KW-0809">Transit peptide</keyword>
<keyword evidence="5" id="KW-0687">Ribonucleoprotein</keyword>
<evidence type="ECO:0000256" key="2">
    <source>
        <dbReference type="ARBA" id="ARBA00022946"/>
    </source>
</evidence>
<sequence length="130" mass="14753">MAALARGITGVVVWRPWQHWRGPRGFPLTPLASAGAKAKAKGAAQEPLQRPEVCADPAVLATHAVGVNYRKEGAEVALKDDADYPEWLFQMYIGPPKKLEELDPETPEYWRLLQRLNTQHRNKLRKNRKF</sequence>
<dbReference type="InterPro" id="IPR013870">
    <property type="entry name" value="Ribosomal_mL54"/>
</dbReference>
<keyword evidence="9" id="KW-1185">Reference proteome</keyword>
<dbReference type="AlphaFoldDB" id="A0A7M4F2W3"/>
<dbReference type="GeneTree" id="ENSGT00390000001201"/>
<evidence type="ECO:0000256" key="3">
    <source>
        <dbReference type="ARBA" id="ARBA00022980"/>
    </source>
</evidence>
<comment type="similarity">
    <text evidence="6">Belongs to the mitochondrion-specific ribosomal protein mL54 family.</text>
</comment>
<dbReference type="GO" id="GO:0005762">
    <property type="term" value="C:mitochondrial large ribosomal subunit"/>
    <property type="evidence" value="ECO:0007669"/>
    <property type="project" value="Ensembl"/>
</dbReference>
<dbReference type="OMA" id="PDSIQYW"/>
<evidence type="ECO:0000313" key="8">
    <source>
        <dbReference type="Ensembl" id="ENSCPRP00005018245.1"/>
    </source>
</evidence>
<comment type="subcellular location">
    <subcellularLocation>
        <location evidence="1">Mitochondrion</location>
    </subcellularLocation>
</comment>
<evidence type="ECO:0000256" key="5">
    <source>
        <dbReference type="ARBA" id="ARBA00023274"/>
    </source>
</evidence>
<keyword evidence="3" id="KW-0689">Ribosomal protein</keyword>
<dbReference type="PANTHER" id="PTHR28595">
    <property type="entry name" value="39S RIBOSOMAL PROTEIN L54, MITOCHONDRIAL"/>
    <property type="match status" value="1"/>
</dbReference>
<keyword evidence="4" id="KW-0496">Mitochondrion</keyword>
<evidence type="ECO:0000256" key="7">
    <source>
        <dbReference type="ARBA" id="ARBA00035179"/>
    </source>
</evidence>
<evidence type="ECO:0000256" key="1">
    <source>
        <dbReference type="ARBA" id="ARBA00004173"/>
    </source>
</evidence>
<name>A0A7M4F2W3_CROPO</name>